<evidence type="ECO:0000256" key="4">
    <source>
        <dbReference type="ARBA" id="ARBA00022729"/>
    </source>
</evidence>
<dbReference type="Pfam" id="PF02119">
    <property type="entry name" value="FlgI"/>
    <property type="match status" value="1"/>
</dbReference>
<evidence type="ECO:0000256" key="1">
    <source>
        <dbReference type="ARBA" id="ARBA00002591"/>
    </source>
</evidence>
<dbReference type="GO" id="GO:0005198">
    <property type="term" value="F:structural molecule activity"/>
    <property type="evidence" value="ECO:0007669"/>
    <property type="project" value="InterPro"/>
</dbReference>
<keyword evidence="5" id="KW-0574">Periplasm</keyword>
<dbReference type="EMBL" id="QFWV02000007">
    <property type="protein sequence ID" value="RKF06576.1"/>
    <property type="molecule type" value="Genomic_DNA"/>
</dbReference>
<gene>
    <name evidence="8 9" type="primary">flgI</name>
    <name evidence="9" type="ORF">DEM25_012375</name>
</gene>
<dbReference type="Proteomes" id="UP000246132">
    <property type="component" value="Unassembled WGS sequence"/>
</dbReference>
<keyword evidence="9" id="KW-0969">Cilium</keyword>
<dbReference type="GO" id="GO:0071973">
    <property type="term" value="P:bacterial-type flagellum-dependent cell motility"/>
    <property type="evidence" value="ECO:0007669"/>
    <property type="project" value="InterPro"/>
</dbReference>
<organism evidence="9 10">
    <name type="scientific">Oceaniradius stylonematis</name>
    <dbReference type="NCBI Taxonomy" id="2184161"/>
    <lineage>
        <taxon>Bacteria</taxon>
        <taxon>Pseudomonadati</taxon>
        <taxon>Pseudomonadota</taxon>
        <taxon>Alphaproteobacteria</taxon>
        <taxon>Hyphomicrobiales</taxon>
        <taxon>Ahrensiaceae</taxon>
        <taxon>Oceaniradius</taxon>
    </lineage>
</organism>
<feature type="chain" id="PRO_5018798370" description="Flagellar P-ring protein" evidence="8">
    <location>
        <begin position="20"/>
        <end position="367"/>
    </location>
</feature>
<dbReference type="RefSeq" id="WP_109766185.1">
    <property type="nucleotide sequence ID" value="NZ_CP159474.1"/>
</dbReference>
<keyword evidence="10" id="KW-1185">Reference proteome</keyword>
<comment type="function">
    <text evidence="1 8">Assembles around the rod to form the L-ring and probably protects the motor/basal body from shearing forces during rotation.</text>
</comment>
<name>A0A3A8A9G6_9HYPH</name>
<evidence type="ECO:0000256" key="8">
    <source>
        <dbReference type="HAMAP-Rule" id="MF_00416"/>
    </source>
</evidence>
<keyword evidence="6 8" id="KW-0975">Bacterial flagellum</keyword>
<dbReference type="PRINTS" id="PR01010">
    <property type="entry name" value="FLGPRINGFLGI"/>
</dbReference>
<evidence type="ECO:0000256" key="3">
    <source>
        <dbReference type="ARBA" id="ARBA00019515"/>
    </source>
</evidence>
<dbReference type="HAMAP" id="MF_00416">
    <property type="entry name" value="FlgI"/>
    <property type="match status" value="1"/>
</dbReference>
<evidence type="ECO:0000256" key="2">
    <source>
        <dbReference type="ARBA" id="ARBA00004117"/>
    </source>
</evidence>
<dbReference type="OrthoDB" id="9786431at2"/>
<comment type="caution">
    <text evidence="9">The sequence shown here is derived from an EMBL/GenBank/DDBJ whole genome shotgun (WGS) entry which is preliminary data.</text>
</comment>
<comment type="subcellular location">
    <subcellularLocation>
        <location evidence="2 8">Bacterial flagellum basal body</location>
    </subcellularLocation>
</comment>
<keyword evidence="9" id="KW-0282">Flagellum</keyword>
<dbReference type="GO" id="GO:0030288">
    <property type="term" value="C:outer membrane-bounded periplasmic space"/>
    <property type="evidence" value="ECO:0007669"/>
    <property type="project" value="InterPro"/>
</dbReference>
<feature type="signal peptide" evidence="8">
    <location>
        <begin position="1"/>
        <end position="19"/>
    </location>
</feature>
<comment type="subunit">
    <text evidence="8">The basal body constitutes a major portion of the flagellar organelle and consists of four rings (L,P,S, and M) mounted on a central rod.</text>
</comment>
<keyword evidence="9" id="KW-0966">Cell projection</keyword>
<dbReference type="NCBIfam" id="NF003676">
    <property type="entry name" value="PRK05303.1"/>
    <property type="match status" value="1"/>
</dbReference>
<evidence type="ECO:0000313" key="10">
    <source>
        <dbReference type="Proteomes" id="UP000246132"/>
    </source>
</evidence>
<dbReference type="GO" id="GO:0009428">
    <property type="term" value="C:bacterial-type flagellum basal body, distal rod, P ring"/>
    <property type="evidence" value="ECO:0007669"/>
    <property type="project" value="InterPro"/>
</dbReference>
<dbReference type="PANTHER" id="PTHR30381:SF0">
    <property type="entry name" value="FLAGELLAR P-RING PROTEIN"/>
    <property type="match status" value="1"/>
</dbReference>
<comment type="similarity">
    <text evidence="8">Belongs to the FlgI family.</text>
</comment>
<accession>A0A3A8A9G6</accession>
<keyword evidence="4 8" id="KW-0732">Signal</keyword>
<dbReference type="AlphaFoldDB" id="A0A3A8A9G6"/>
<reference evidence="9 10" key="1">
    <citation type="journal article" date="2018" name="Int. J. Syst. Bacteriol.">
        <title>Oceaniradius stylonemae gen. nov., sp. nov., isolated from a red alga, Stylonema cornu-cervi.</title>
        <authorList>
            <person name="Jeong S."/>
        </authorList>
    </citation>
    <scope>NUCLEOTIDE SEQUENCE [LARGE SCALE GENOMIC DNA]</scope>
    <source>
        <strain evidence="9 10">StC1</strain>
    </source>
</reference>
<dbReference type="PANTHER" id="PTHR30381">
    <property type="entry name" value="FLAGELLAR P-RING PERIPLASMIC PROTEIN FLGI"/>
    <property type="match status" value="1"/>
</dbReference>
<evidence type="ECO:0000256" key="5">
    <source>
        <dbReference type="ARBA" id="ARBA00022764"/>
    </source>
</evidence>
<dbReference type="InterPro" id="IPR001782">
    <property type="entry name" value="Flag_FlgI"/>
</dbReference>
<evidence type="ECO:0000256" key="7">
    <source>
        <dbReference type="ARBA" id="ARBA00032344"/>
    </source>
</evidence>
<proteinExistence type="inferred from homology"/>
<evidence type="ECO:0000313" key="9">
    <source>
        <dbReference type="EMBL" id="RKF06576.1"/>
    </source>
</evidence>
<sequence length="367" mass="37834" precursor="true">MIRTLVCALCLVVVAAVDAAATSRIKDIAILQGSRDNQLIGYGLVVGLQGTGDSLRNAPFTEQSMRSMLDTLGVATAEGRARLKNIAAVMVTANLPAFATSGARIDVTVSSLGDATSLGGGQLVMTPLLGADGQIYAVAQGSVSIAGFSAEGQAETVSQGTPTAGRIAGGAIVEREVPVNFSQEGAFLLQLRNPDFSTAVAVTDAINAHARQAFGAPVAKELDSRTVRLNKPDGMSPARFIAAIENLSVQTDQPARVVLDEKSGTVVIGADVRVSRVAVSHGALTVRITEAPTIIQPAPFSDGVTAVEPSTFIDVDEEGTQIGTIDGVDLQSLVEGLNRLGVQPRDVISILQAIKSAGALNAELVVQ</sequence>
<evidence type="ECO:0000256" key="6">
    <source>
        <dbReference type="ARBA" id="ARBA00023143"/>
    </source>
</evidence>
<protein>
    <recommendedName>
        <fullName evidence="3 8">Flagellar P-ring protein</fullName>
    </recommendedName>
    <alternativeName>
        <fullName evidence="7 8">Basal body P-ring protein</fullName>
    </alternativeName>
</protein>